<name>A0AAV2EWH3_9ROSI</name>
<evidence type="ECO:0000313" key="2">
    <source>
        <dbReference type="Proteomes" id="UP001497516"/>
    </source>
</evidence>
<sequence length="146" mass="16751">MDQCHPCLFLKHVEKKVMKDSNVVAIKAKDMLMSTIWIKAINRDLNKVVTLLIKDSTNLAYHTVNALLHEGISPRIIPIAPLPMHPMFMKHNGKRNQVHLNLKIHLNTRSMEKVVSNLQPTRFEKLEATIIGLQTSYKILKDNLHS</sequence>
<proteinExistence type="predicted"/>
<keyword evidence="2" id="KW-1185">Reference proteome</keyword>
<dbReference type="AlphaFoldDB" id="A0AAV2EWH3"/>
<dbReference type="EMBL" id="OZ034818">
    <property type="protein sequence ID" value="CAL1390311.1"/>
    <property type="molecule type" value="Genomic_DNA"/>
</dbReference>
<evidence type="ECO:0000313" key="1">
    <source>
        <dbReference type="EMBL" id="CAL1390311.1"/>
    </source>
</evidence>
<dbReference type="Proteomes" id="UP001497516">
    <property type="component" value="Chromosome 5"/>
</dbReference>
<accession>A0AAV2EWH3</accession>
<protein>
    <submittedName>
        <fullName evidence="1">Uncharacterized protein</fullName>
    </submittedName>
</protein>
<gene>
    <name evidence="1" type="ORF">LTRI10_LOCUS31106</name>
</gene>
<reference evidence="1 2" key="1">
    <citation type="submission" date="2024-04" db="EMBL/GenBank/DDBJ databases">
        <authorList>
            <person name="Fracassetti M."/>
        </authorList>
    </citation>
    <scope>NUCLEOTIDE SEQUENCE [LARGE SCALE GENOMIC DNA]</scope>
</reference>
<organism evidence="1 2">
    <name type="scientific">Linum trigynum</name>
    <dbReference type="NCBI Taxonomy" id="586398"/>
    <lineage>
        <taxon>Eukaryota</taxon>
        <taxon>Viridiplantae</taxon>
        <taxon>Streptophyta</taxon>
        <taxon>Embryophyta</taxon>
        <taxon>Tracheophyta</taxon>
        <taxon>Spermatophyta</taxon>
        <taxon>Magnoliopsida</taxon>
        <taxon>eudicotyledons</taxon>
        <taxon>Gunneridae</taxon>
        <taxon>Pentapetalae</taxon>
        <taxon>rosids</taxon>
        <taxon>fabids</taxon>
        <taxon>Malpighiales</taxon>
        <taxon>Linaceae</taxon>
        <taxon>Linum</taxon>
    </lineage>
</organism>